<evidence type="ECO:0000256" key="2">
    <source>
        <dbReference type="SAM" id="Phobius"/>
    </source>
</evidence>
<organism evidence="3 4">
    <name type="scientific">Cytobacillus spartinae</name>
    <dbReference type="NCBI Taxonomy" id="3299023"/>
    <lineage>
        <taxon>Bacteria</taxon>
        <taxon>Bacillati</taxon>
        <taxon>Bacillota</taxon>
        <taxon>Bacilli</taxon>
        <taxon>Bacillales</taxon>
        <taxon>Bacillaceae</taxon>
        <taxon>Cytobacillus</taxon>
    </lineage>
</organism>
<keyword evidence="2" id="KW-0812">Transmembrane</keyword>
<name>A0ABW6KBU5_9BACI</name>
<reference evidence="3 4" key="1">
    <citation type="submission" date="2024-08" db="EMBL/GenBank/DDBJ databases">
        <title>Two novel Cytobacillus novel species.</title>
        <authorList>
            <person name="Liu G."/>
        </authorList>
    </citation>
    <scope>NUCLEOTIDE SEQUENCE [LARGE SCALE GENOMIC DNA]</scope>
    <source>
        <strain evidence="3 4">FJAT-54145</strain>
    </source>
</reference>
<gene>
    <name evidence="3" type="ORF">ACFYKX_14040</name>
</gene>
<sequence>MKRLGLFSIIILVIVVIFIGNYTWNKKVETTVKKAEEVINNPTKKQTNDSSSANFSSSSKNEDAEAQVNDESGEEAGDSTVSTKNQDGSTKQNSTQSGSTNTSNSSESSSTEEDKPKSVDEIKAKYNALFTELEVQETSKVDQLVVEAKAEFVSNKLPKGDLIAKYQEVANLMEQNADRTFNIIYQQLEYDLEINGHSLNEAQEFRQTYNAKKQERLSRVVNQLKDF</sequence>
<protein>
    <submittedName>
        <fullName evidence="3">Uncharacterized protein</fullName>
    </submittedName>
</protein>
<feature type="compositionally biased region" description="Low complexity" evidence="1">
    <location>
        <begin position="88"/>
        <end position="109"/>
    </location>
</feature>
<evidence type="ECO:0000313" key="4">
    <source>
        <dbReference type="Proteomes" id="UP001601059"/>
    </source>
</evidence>
<feature type="region of interest" description="Disordered" evidence="1">
    <location>
        <begin position="43"/>
        <end position="119"/>
    </location>
</feature>
<keyword evidence="2" id="KW-0472">Membrane</keyword>
<evidence type="ECO:0000256" key="1">
    <source>
        <dbReference type="SAM" id="MobiDB-lite"/>
    </source>
</evidence>
<keyword evidence="2" id="KW-1133">Transmembrane helix</keyword>
<dbReference type="EMBL" id="JBIACK010000006">
    <property type="protein sequence ID" value="MFE8701721.1"/>
    <property type="molecule type" value="Genomic_DNA"/>
</dbReference>
<proteinExistence type="predicted"/>
<keyword evidence="4" id="KW-1185">Reference proteome</keyword>
<dbReference type="Proteomes" id="UP001601059">
    <property type="component" value="Unassembled WGS sequence"/>
</dbReference>
<evidence type="ECO:0000313" key="3">
    <source>
        <dbReference type="EMBL" id="MFE8701721.1"/>
    </source>
</evidence>
<dbReference type="RefSeq" id="WP_389361690.1">
    <property type="nucleotide sequence ID" value="NZ_JBIACK010000006.1"/>
</dbReference>
<comment type="caution">
    <text evidence="3">The sequence shown here is derived from an EMBL/GenBank/DDBJ whole genome shotgun (WGS) entry which is preliminary data.</text>
</comment>
<feature type="transmembrane region" description="Helical" evidence="2">
    <location>
        <begin position="6"/>
        <end position="24"/>
    </location>
</feature>
<feature type="compositionally biased region" description="Low complexity" evidence="1">
    <location>
        <begin position="50"/>
        <end position="59"/>
    </location>
</feature>
<accession>A0ABW6KBU5</accession>